<evidence type="ECO:0000256" key="7">
    <source>
        <dbReference type="ARBA" id="ARBA00022741"/>
    </source>
</evidence>
<dbReference type="NCBIfam" id="NF000839">
    <property type="entry name" value="PRK00071.1-1"/>
    <property type="match status" value="1"/>
</dbReference>
<evidence type="ECO:0000256" key="9">
    <source>
        <dbReference type="ARBA" id="ARBA00023027"/>
    </source>
</evidence>
<keyword evidence="9 11" id="KW-0520">NAD</keyword>
<dbReference type="GO" id="GO:0004515">
    <property type="term" value="F:nicotinate-nucleotide adenylyltransferase activity"/>
    <property type="evidence" value="ECO:0007669"/>
    <property type="project" value="UniProtKB-UniRule"/>
</dbReference>
<dbReference type="STRING" id="553385.GCA_000591415_00404"/>
<evidence type="ECO:0000256" key="8">
    <source>
        <dbReference type="ARBA" id="ARBA00022840"/>
    </source>
</evidence>
<dbReference type="InterPro" id="IPR005248">
    <property type="entry name" value="NadD/NMNAT"/>
</dbReference>
<dbReference type="NCBIfam" id="TIGR00482">
    <property type="entry name" value="nicotinate (nicotinamide) nucleotide adenylyltransferase"/>
    <property type="match status" value="1"/>
</dbReference>
<dbReference type="PANTHER" id="PTHR39321">
    <property type="entry name" value="NICOTINATE-NUCLEOTIDE ADENYLYLTRANSFERASE-RELATED"/>
    <property type="match status" value="1"/>
</dbReference>
<dbReference type="UniPathway" id="UPA00253">
    <property type="reaction ID" value="UER00332"/>
</dbReference>
<evidence type="ECO:0000256" key="1">
    <source>
        <dbReference type="ARBA" id="ARBA00002324"/>
    </source>
</evidence>
<dbReference type="AlphaFoldDB" id="A0A558HY07"/>
<keyword evidence="5 11" id="KW-0808">Transferase</keyword>
<dbReference type="NCBIfam" id="TIGR00125">
    <property type="entry name" value="cyt_tran_rel"/>
    <property type="match status" value="1"/>
</dbReference>
<name>A0A558HY07_9GAMM</name>
<reference evidence="13 14" key="1">
    <citation type="submission" date="2019-07" db="EMBL/GenBank/DDBJ databases">
        <title>Diversity of Bacteria from Kongsfjorden, Arctic.</title>
        <authorList>
            <person name="Yu Y."/>
        </authorList>
    </citation>
    <scope>NUCLEOTIDE SEQUENCE [LARGE SCALE GENOMIC DNA]</scope>
    <source>
        <strain evidence="13 14">SM1923</strain>
    </source>
</reference>
<keyword evidence="7 11" id="KW-0547">Nucleotide-binding</keyword>
<evidence type="ECO:0000256" key="2">
    <source>
        <dbReference type="ARBA" id="ARBA00005019"/>
    </source>
</evidence>
<dbReference type="Proteomes" id="UP000319941">
    <property type="component" value="Unassembled WGS sequence"/>
</dbReference>
<evidence type="ECO:0000256" key="10">
    <source>
        <dbReference type="ARBA" id="ARBA00048721"/>
    </source>
</evidence>
<dbReference type="InterPro" id="IPR014729">
    <property type="entry name" value="Rossmann-like_a/b/a_fold"/>
</dbReference>
<dbReference type="GO" id="GO:0009435">
    <property type="term" value="P:NAD+ biosynthetic process"/>
    <property type="evidence" value="ECO:0007669"/>
    <property type="project" value="UniProtKB-UniRule"/>
</dbReference>
<comment type="caution">
    <text evidence="13">The sequence shown here is derived from an EMBL/GenBank/DDBJ whole genome shotgun (WGS) entry which is preliminary data.</text>
</comment>
<feature type="domain" description="Cytidyltransferase-like" evidence="12">
    <location>
        <begin position="1"/>
        <end position="181"/>
    </location>
</feature>
<evidence type="ECO:0000256" key="6">
    <source>
        <dbReference type="ARBA" id="ARBA00022695"/>
    </source>
</evidence>
<evidence type="ECO:0000256" key="5">
    <source>
        <dbReference type="ARBA" id="ARBA00022679"/>
    </source>
</evidence>
<dbReference type="HAMAP" id="MF_00244">
    <property type="entry name" value="NaMN_adenylyltr"/>
    <property type="match status" value="1"/>
</dbReference>
<gene>
    <name evidence="11 13" type="primary">nadD</name>
    <name evidence="13" type="ORF">FQP86_01710</name>
</gene>
<dbReference type="CDD" id="cd02165">
    <property type="entry name" value="NMNAT"/>
    <property type="match status" value="1"/>
</dbReference>
<evidence type="ECO:0000256" key="11">
    <source>
        <dbReference type="HAMAP-Rule" id="MF_00244"/>
    </source>
</evidence>
<evidence type="ECO:0000256" key="4">
    <source>
        <dbReference type="ARBA" id="ARBA00022642"/>
    </source>
</evidence>
<protein>
    <recommendedName>
        <fullName evidence="11">Probable nicotinate-nucleotide adenylyltransferase</fullName>
        <ecNumber evidence="11">2.7.7.18</ecNumber>
    </recommendedName>
    <alternativeName>
        <fullName evidence="11">Deamido-NAD(+) diphosphorylase</fullName>
    </alternativeName>
    <alternativeName>
        <fullName evidence="11">Deamido-NAD(+) pyrophosphorylase</fullName>
    </alternativeName>
    <alternativeName>
        <fullName evidence="11">Nicotinate mononucleotide adenylyltransferase</fullName>
        <shortName evidence="11">NaMN adenylyltransferase</shortName>
    </alternativeName>
</protein>
<organism evidence="13 14">
    <name type="scientific">Cobetia crustatorum</name>
    <dbReference type="NCBI Taxonomy" id="553385"/>
    <lineage>
        <taxon>Bacteria</taxon>
        <taxon>Pseudomonadati</taxon>
        <taxon>Pseudomonadota</taxon>
        <taxon>Gammaproteobacteria</taxon>
        <taxon>Oceanospirillales</taxon>
        <taxon>Halomonadaceae</taxon>
        <taxon>Cobetia</taxon>
    </lineage>
</organism>
<dbReference type="GO" id="GO:0005524">
    <property type="term" value="F:ATP binding"/>
    <property type="evidence" value="ECO:0007669"/>
    <property type="project" value="UniProtKB-KW"/>
</dbReference>
<keyword evidence="4 11" id="KW-0662">Pyridine nucleotide biosynthesis</keyword>
<dbReference type="SUPFAM" id="SSF52374">
    <property type="entry name" value="Nucleotidylyl transferase"/>
    <property type="match status" value="1"/>
</dbReference>
<evidence type="ECO:0000259" key="12">
    <source>
        <dbReference type="Pfam" id="PF01467"/>
    </source>
</evidence>
<dbReference type="EMBL" id="VNFH01000001">
    <property type="protein sequence ID" value="TVU74007.1"/>
    <property type="molecule type" value="Genomic_DNA"/>
</dbReference>
<comment type="function">
    <text evidence="1 11">Catalyzes the reversible adenylation of nicotinate mononucleotide (NaMN) to nicotinic acid adenine dinucleotide (NaAD).</text>
</comment>
<evidence type="ECO:0000256" key="3">
    <source>
        <dbReference type="ARBA" id="ARBA00009014"/>
    </source>
</evidence>
<dbReference type="PANTHER" id="PTHR39321:SF3">
    <property type="entry name" value="PHOSPHOPANTETHEINE ADENYLYLTRANSFERASE"/>
    <property type="match status" value="1"/>
</dbReference>
<dbReference type="EC" id="2.7.7.18" evidence="11"/>
<keyword evidence="8 11" id="KW-0067">ATP-binding</keyword>
<accession>A0A558HY07</accession>
<dbReference type="InterPro" id="IPR004821">
    <property type="entry name" value="Cyt_trans-like"/>
</dbReference>
<dbReference type="Gene3D" id="3.40.50.620">
    <property type="entry name" value="HUPs"/>
    <property type="match status" value="1"/>
</dbReference>
<keyword evidence="6 11" id="KW-0548">Nucleotidyltransferase</keyword>
<dbReference type="OrthoDB" id="5295945at2"/>
<comment type="catalytic activity">
    <reaction evidence="10 11">
        <text>nicotinate beta-D-ribonucleotide + ATP + H(+) = deamido-NAD(+) + diphosphate</text>
        <dbReference type="Rhea" id="RHEA:22860"/>
        <dbReference type="ChEBI" id="CHEBI:15378"/>
        <dbReference type="ChEBI" id="CHEBI:30616"/>
        <dbReference type="ChEBI" id="CHEBI:33019"/>
        <dbReference type="ChEBI" id="CHEBI:57502"/>
        <dbReference type="ChEBI" id="CHEBI:58437"/>
        <dbReference type="EC" id="2.7.7.18"/>
    </reaction>
</comment>
<keyword evidence="14" id="KW-1185">Reference proteome</keyword>
<comment type="pathway">
    <text evidence="2 11">Cofactor biosynthesis; NAD(+) biosynthesis; deamido-NAD(+) from nicotinate D-ribonucleotide: step 1/1.</text>
</comment>
<dbReference type="Pfam" id="PF01467">
    <property type="entry name" value="CTP_transf_like"/>
    <property type="match status" value="1"/>
</dbReference>
<evidence type="ECO:0000313" key="13">
    <source>
        <dbReference type="EMBL" id="TVU74007.1"/>
    </source>
</evidence>
<proteinExistence type="inferred from homology"/>
<comment type="similarity">
    <text evidence="3 11">Belongs to the NadD family.</text>
</comment>
<sequence>MLGGTFDPIHHGHLRSAIELREALGLDHVRLIPCHQPPHREAPGVSSEERLAMLEVAIAGEPGLMADDRELFREGPSYSADTLASLRAEYGPQARLVMAIGHDAFLKLGEWHAAERLFDDAHVVVIERPDHDAPLPPALEALIAGREVETVQALMARPGGQLLRLSLPTRMAISATFVRERLALGDSVRYLLPETVIRHIEAHDLYRPQSE</sequence>
<evidence type="ECO:0000313" key="14">
    <source>
        <dbReference type="Proteomes" id="UP000319941"/>
    </source>
</evidence>